<name>A0A0A1MBI4_9BACI</name>
<dbReference type="Pfam" id="PF02627">
    <property type="entry name" value="CMD"/>
    <property type="match status" value="1"/>
</dbReference>
<sequence>MQSLVADPKINVGVGNVTFEPGCRNNWHIHHDGYQLLLVTGGEGWYQEEGKTAQFLKPGDVVVTHLNDDVLFGEVWSRESELSPRDRSMITCASLMTQGVPQLEAHLKMAKQNGVTKEEIVELITHVAFYTGWPKAWSAFNLAKEIFDEA</sequence>
<evidence type="ECO:0000313" key="3">
    <source>
        <dbReference type="Proteomes" id="UP000040453"/>
    </source>
</evidence>
<accession>A0A0A1MBI4</accession>
<dbReference type="InterPro" id="IPR029032">
    <property type="entry name" value="AhpD-like"/>
</dbReference>
<reference evidence="2 3" key="1">
    <citation type="submission" date="2014-11" db="EMBL/GenBank/DDBJ databases">
        <authorList>
            <person name="Urmite Genomes Urmite Genomes"/>
        </authorList>
    </citation>
    <scope>NUCLEOTIDE SEQUENCE [LARGE SCALE GENOMIC DNA]</scope>
    <source>
        <strain evidence="2 3">Oc5</strain>
    </source>
</reference>
<dbReference type="Gene3D" id="2.60.120.10">
    <property type="entry name" value="Jelly Rolls"/>
    <property type="match status" value="1"/>
</dbReference>
<keyword evidence="3" id="KW-1185">Reference proteome</keyword>
<dbReference type="Gene3D" id="1.20.1290.10">
    <property type="entry name" value="AhpD-like"/>
    <property type="match status" value="1"/>
</dbReference>
<dbReference type="PANTHER" id="PTHR43698">
    <property type="entry name" value="RIBD C-TERMINAL DOMAIN CONTAINING PROTEIN"/>
    <property type="match status" value="1"/>
</dbReference>
<protein>
    <submittedName>
        <fullName evidence="2">Carboxymuconolactone decarboxylase family protein</fullName>
    </submittedName>
</protein>
<dbReference type="AlphaFoldDB" id="A0A0A1MBI4"/>
<dbReference type="InterPro" id="IPR011051">
    <property type="entry name" value="RmlC_Cupin_sf"/>
</dbReference>
<dbReference type="STRING" id="545501.BN997_02601"/>
<evidence type="ECO:0000259" key="1">
    <source>
        <dbReference type="Pfam" id="PF02627"/>
    </source>
</evidence>
<dbReference type="InterPro" id="IPR014710">
    <property type="entry name" value="RmlC-like_jellyroll"/>
</dbReference>
<organism evidence="2 3">
    <name type="scientific">Oceanobacillus oncorhynchi</name>
    <dbReference type="NCBI Taxonomy" id="545501"/>
    <lineage>
        <taxon>Bacteria</taxon>
        <taxon>Bacillati</taxon>
        <taxon>Bacillota</taxon>
        <taxon>Bacilli</taxon>
        <taxon>Bacillales</taxon>
        <taxon>Bacillaceae</taxon>
        <taxon>Oceanobacillus</taxon>
    </lineage>
</organism>
<dbReference type="Proteomes" id="UP000040453">
    <property type="component" value="Unassembled WGS sequence"/>
</dbReference>
<dbReference type="SUPFAM" id="SSF51182">
    <property type="entry name" value="RmlC-like cupins"/>
    <property type="match status" value="1"/>
</dbReference>
<gene>
    <name evidence="2" type="ORF">BN997_02601</name>
</gene>
<dbReference type="PANTHER" id="PTHR43698:SF1">
    <property type="entry name" value="BLL4564 PROTEIN"/>
    <property type="match status" value="1"/>
</dbReference>
<proteinExistence type="predicted"/>
<dbReference type="InterPro" id="IPR003779">
    <property type="entry name" value="CMD-like"/>
</dbReference>
<feature type="domain" description="Carboxymuconolactone decarboxylase-like" evidence="1">
    <location>
        <begin position="66"/>
        <end position="145"/>
    </location>
</feature>
<dbReference type="EMBL" id="CDGG01000001">
    <property type="protein sequence ID" value="CEI82715.1"/>
    <property type="molecule type" value="Genomic_DNA"/>
</dbReference>
<dbReference type="SUPFAM" id="SSF69118">
    <property type="entry name" value="AhpD-like"/>
    <property type="match status" value="1"/>
</dbReference>
<dbReference type="GO" id="GO:0051920">
    <property type="term" value="F:peroxiredoxin activity"/>
    <property type="evidence" value="ECO:0007669"/>
    <property type="project" value="InterPro"/>
</dbReference>
<evidence type="ECO:0000313" key="2">
    <source>
        <dbReference type="EMBL" id="CEI82715.1"/>
    </source>
</evidence>